<keyword evidence="3" id="KW-1185">Reference proteome</keyword>
<gene>
    <name evidence="2" type="ORF">Prubr_43710</name>
</gene>
<evidence type="ECO:0000313" key="3">
    <source>
        <dbReference type="Proteomes" id="UP000680866"/>
    </source>
</evidence>
<dbReference type="InterPro" id="IPR016181">
    <property type="entry name" value="Acyl_CoA_acyltransferase"/>
</dbReference>
<dbReference type="Pfam" id="PF13302">
    <property type="entry name" value="Acetyltransf_3"/>
    <property type="match status" value="1"/>
</dbReference>
<feature type="domain" description="N-acetyltransferase" evidence="1">
    <location>
        <begin position="32"/>
        <end position="172"/>
    </location>
</feature>
<dbReference type="CDD" id="cd04301">
    <property type="entry name" value="NAT_SF"/>
    <property type="match status" value="1"/>
</dbReference>
<dbReference type="RefSeq" id="WP_212816691.1">
    <property type="nucleotide sequence ID" value="NZ_AP023359.1"/>
</dbReference>
<protein>
    <submittedName>
        <fullName evidence="2">Acetyltransferase</fullName>
    </submittedName>
</protein>
<dbReference type="InterPro" id="IPR000182">
    <property type="entry name" value="GNAT_dom"/>
</dbReference>
<dbReference type="PANTHER" id="PTHR39173:SF1">
    <property type="entry name" value="ACETYLTRANSFERASE"/>
    <property type="match status" value="1"/>
</dbReference>
<dbReference type="Proteomes" id="UP000680866">
    <property type="component" value="Chromosome"/>
</dbReference>
<proteinExistence type="predicted"/>
<sequence>MPELILPTVRLHAAFLECRDDWGPGLHEDGFGLGADDDVDSPDGFAAWVHKRVRLTHPAGEPCPDGPHGSPRWIVENGRVLGGIALRHRYDDDLGHLGYGVRPSARRRGLAGWALGEMLGEARAVLGPDRVLVVCAGDNVASARTIERNGGVLDGIRDTALGPVRRYWIPLGR</sequence>
<dbReference type="KEGG" id="pry:Prubr_43710"/>
<name>A0A810N366_9ACTN</name>
<evidence type="ECO:0000259" key="1">
    <source>
        <dbReference type="PROSITE" id="PS51186"/>
    </source>
</evidence>
<dbReference type="PROSITE" id="PS51186">
    <property type="entry name" value="GNAT"/>
    <property type="match status" value="1"/>
</dbReference>
<dbReference type="GO" id="GO:0016747">
    <property type="term" value="F:acyltransferase activity, transferring groups other than amino-acyl groups"/>
    <property type="evidence" value="ECO:0007669"/>
    <property type="project" value="InterPro"/>
</dbReference>
<dbReference type="SUPFAM" id="SSF55729">
    <property type="entry name" value="Acyl-CoA N-acyltransferases (Nat)"/>
    <property type="match status" value="1"/>
</dbReference>
<dbReference type="Gene3D" id="3.40.630.30">
    <property type="match status" value="1"/>
</dbReference>
<dbReference type="EMBL" id="AP023359">
    <property type="protein sequence ID" value="BCJ67350.1"/>
    <property type="molecule type" value="Genomic_DNA"/>
</dbReference>
<reference evidence="2" key="1">
    <citation type="submission" date="2020-08" db="EMBL/GenBank/DDBJ databases">
        <title>Whole genome shotgun sequence of Polymorphospora rubra NBRC 101157.</title>
        <authorList>
            <person name="Komaki H."/>
            <person name="Tamura T."/>
        </authorList>
    </citation>
    <scope>NUCLEOTIDE SEQUENCE</scope>
    <source>
        <strain evidence="2">NBRC 101157</strain>
    </source>
</reference>
<dbReference type="AlphaFoldDB" id="A0A810N366"/>
<dbReference type="PANTHER" id="PTHR39173">
    <property type="entry name" value="ACETYLTRANSFERASE"/>
    <property type="match status" value="1"/>
</dbReference>
<evidence type="ECO:0000313" key="2">
    <source>
        <dbReference type="EMBL" id="BCJ67350.1"/>
    </source>
</evidence>
<organism evidence="2 3">
    <name type="scientific">Polymorphospora rubra</name>
    <dbReference type="NCBI Taxonomy" id="338584"/>
    <lineage>
        <taxon>Bacteria</taxon>
        <taxon>Bacillati</taxon>
        <taxon>Actinomycetota</taxon>
        <taxon>Actinomycetes</taxon>
        <taxon>Micromonosporales</taxon>
        <taxon>Micromonosporaceae</taxon>
        <taxon>Polymorphospora</taxon>
    </lineage>
</organism>
<accession>A0A810N366</accession>